<dbReference type="Proteomes" id="UP000252519">
    <property type="component" value="Unassembled WGS sequence"/>
</dbReference>
<keyword evidence="3" id="KW-1185">Reference proteome</keyword>
<dbReference type="OrthoDB" id="6058203at2759"/>
<evidence type="ECO:0000259" key="1">
    <source>
        <dbReference type="PROSITE" id="PS50055"/>
    </source>
</evidence>
<name>A0A368FKD1_ANCCA</name>
<dbReference type="GO" id="GO:0004725">
    <property type="term" value="F:protein tyrosine phosphatase activity"/>
    <property type="evidence" value="ECO:0007669"/>
    <property type="project" value="InterPro"/>
</dbReference>
<dbReference type="STRING" id="29170.A0A368FKD1"/>
<accession>A0A368FKD1</accession>
<reference evidence="2 3" key="1">
    <citation type="submission" date="2014-10" db="EMBL/GenBank/DDBJ databases">
        <title>Draft genome of the hookworm Ancylostoma caninum.</title>
        <authorList>
            <person name="Mitreva M."/>
        </authorList>
    </citation>
    <scope>NUCLEOTIDE SEQUENCE [LARGE SCALE GENOMIC DNA]</scope>
    <source>
        <strain evidence="2 3">Baltimore</strain>
    </source>
</reference>
<evidence type="ECO:0000313" key="2">
    <source>
        <dbReference type="EMBL" id="RCN32684.1"/>
    </source>
</evidence>
<comment type="caution">
    <text evidence="2">The sequence shown here is derived from an EMBL/GenBank/DDBJ whole genome shotgun (WGS) entry which is preliminary data.</text>
</comment>
<sequence length="146" mass="16397">MSSHPADVICNDYTRVILKDGKGSDYIHANYVKGNNLLNTFICTQGPMVNTIEDFWRMVVCEHVAHIVMLCDTVEMGKSKCEQYWPLSQDQKMEVGGAVTVMLCLCSQKSIMTSTLSHNFQNFGTFVVVRLTISSNSTLQGEMFEL</sequence>
<dbReference type="InterPro" id="IPR029021">
    <property type="entry name" value="Prot-tyrosine_phosphatase-like"/>
</dbReference>
<dbReference type="InterPro" id="IPR052782">
    <property type="entry name" value="Oocyte-zygote_transition_reg"/>
</dbReference>
<dbReference type="Gene3D" id="3.90.190.10">
    <property type="entry name" value="Protein tyrosine phosphatase superfamily"/>
    <property type="match status" value="1"/>
</dbReference>
<dbReference type="PROSITE" id="PS50055">
    <property type="entry name" value="TYR_PHOSPHATASE_PTP"/>
    <property type="match status" value="1"/>
</dbReference>
<dbReference type="CDD" id="cd00047">
    <property type="entry name" value="PTPc"/>
    <property type="match status" value="1"/>
</dbReference>
<dbReference type="AlphaFoldDB" id="A0A368FKD1"/>
<dbReference type="SMART" id="SM00194">
    <property type="entry name" value="PTPc"/>
    <property type="match status" value="1"/>
</dbReference>
<dbReference type="InterPro" id="IPR000242">
    <property type="entry name" value="PTP_cat"/>
</dbReference>
<organism evidence="2 3">
    <name type="scientific">Ancylostoma caninum</name>
    <name type="common">Dog hookworm</name>
    <dbReference type="NCBI Taxonomy" id="29170"/>
    <lineage>
        <taxon>Eukaryota</taxon>
        <taxon>Metazoa</taxon>
        <taxon>Ecdysozoa</taxon>
        <taxon>Nematoda</taxon>
        <taxon>Chromadorea</taxon>
        <taxon>Rhabditida</taxon>
        <taxon>Rhabditina</taxon>
        <taxon>Rhabditomorpha</taxon>
        <taxon>Strongyloidea</taxon>
        <taxon>Ancylostomatidae</taxon>
        <taxon>Ancylostomatinae</taxon>
        <taxon>Ancylostoma</taxon>
    </lineage>
</organism>
<dbReference type="PANTHER" id="PTHR46163:SF5">
    <property type="entry name" value="TYROSINE-PROTEIN PHOSPHATASE"/>
    <property type="match status" value="1"/>
</dbReference>
<dbReference type="EMBL" id="JOJR01001046">
    <property type="protein sequence ID" value="RCN32684.1"/>
    <property type="molecule type" value="Genomic_DNA"/>
</dbReference>
<gene>
    <name evidence="2" type="ORF">ANCCAN_21507</name>
</gene>
<dbReference type="PANTHER" id="PTHR46163">
    <property type="entry name" value="TYROSINE-PROTEIN PHOSPHATASE-RELATED"/>
    <property type="match status" value="1"/>
</dbReference>
<protein>
    <submittedName>
        <fullName evidence="2">Protein-tyrosine phosphatase</fullName>
    </submittedName>
</protein>
<evidence type="ECO:0000313" key="3">
    <source>
        <dbReference type="Proteomes" id="UP000252519"/>
    </source>
</evidence>
<dbReference type="Pfam" id="PF00102">
    <property type="entry name" value="Y_phosphatase"/>
    <property type="match status" value="1"/>
</dbReference>
<feature type="domain" description="Tyrosine-protein phosphatase" evidence="1">
    <location>
        <begin position="1"/>
        <end position="101"/>
    </location>
</feature>
<dbReference type="SUPFAM" id="SSF52799">
    <property type="entry name" value="(Phosphotyrosine protein) phosphatases II"/>
    <property type="match status" value="1"/>
</dbReference>
<dbReference type="PRINTS" id="PR00700">
    <property type="entry name" value="PRTYPHPHTASE"/>
</dbReference>
<proteinExistence type="predicted"/>